<reference evidence="2" key="1">
    <citation type="journal article" date="2020" name="Stud. Mycol.">
        <title>101 Dothideomycetes genomes: a test case for predicting lifestyles and emergence of pathogens.</title>
        <authorList>
            <person name="Haridas S."/>
            <person name="Albert R."/>
            <person name="Binder M."/>
            <person name="Bloem J."/>
            <person name="Labutti K."/>
            <person name="Salamov A."/>
            <person name="Andreopoulos B."/>
            <person name="Baker S."/>
            <person name="Barry K."/>
            <person name="Bills G."/>
            <person name="Bluhm B."/>
            <person name="Cannon C."/>
            <person name="Castanera R."/>
            <person name="Culley D."/>
            <person name="Daum C."/>
            <person name="Ezra D."/>
            <person name="Gonzalez J."/>
            <person name="Henrissat B."/>
            <person name="Kuo A."/>
            <person name="Liang C."/>
            <person name="Lipzen A."/>
            <person name="Lutzoni F."/>
            <person name="Magnuson J."/>
            <person name="Mondo S."/>
            <person name="Nolan M."/>
            <person name="Ohm R."/>
            <person name="Pangilinan J."/>
            <person name="Park H.-J."/>
            <person name="Ramirez L."/>
            <person name="Alfaro M."/>
            <person name="Sun H."/>
            <person name="Tritt A."/>
            <person name="Yoshinaga Y."/>
            <person name="Zwiers L.-H."/>
            <person name="Turgeon B."/>
            <person name="Goodwin S."/>
            <person name="Spatafora J."/>
            <person name="Crous P."/>
            <person name="Grigoriev I."/>
        </authorList>
    </citation>
    <scope>NUCLEOTIDE SEQUENCE</scope>
    <source>
        <strain evidence="2">CBS 113818</strain>
    </source>
</reference>
<sequence>MKFTTSTIIVSILAASTQAWELTVWMTDGRHVTSHGTKNSGCVTYDFAMTRAVNKAEFKDSLLADTFELYTQEKCGGKVSYRSGEGSHAVTPARTIKSYKVY</sequence>
<dbReference type="OrthoDB" id="5361929at2759"/>
<evidence type="ECO:0000256" key="1">
    <source>
        <dbReference type="SAM" id="SignalP"/>
    </source>
</evidence>
<dbReference type="EMBL" id="MU006234">
    <property type="protein sequence ID" value="KAF2822502.1"/>
    <property type="molecule type" value="Genomic_DNA"/>
</dbReference>
<protein>
    <submittedName>
        <fullName evidence="2">Uncharacterized protein</fullName>
    </submittedName>
</protein>
<dbReference type="Proteomes" id="UP000799424">
    <property type="component" value="Unassembled WGS sequence"/>
</dbReference>
<gene>
    <name evidence="2" type="ORF">CC86DRAFT_469851</name>
</gene>
<name>A0A6A6ZN40_9PLEO</name>
<accession>A0A6A6ZN40</accession>
<evidence type="ECO:0000313" key="2">
    <source>
        <dbReference type="EMBL" id="KAF2822502.1"/>
    </source>
</evidence>
<keyword evidence="1" id="KW-0732">Signal</keyword>
<keyword evidence="3" id="KW-1185">Reference proteome</keyword>
<feature type="chain" id="PRO_5025553190" evidence="1">
    <location>
        <begin position="20"/>
        <end position="102"/>
    </location>
</feature>
<feature type="signal peptide" evidence="1">
    <location>
        <begin position="1"/>
        <end position="19"/>
    </location>
</feature>
<proteinExistence type="predicted"/>
<evidence type="ECO:0000313" key="3">
    <source>
        <dbReference type="Proteomes" id="UP000799424"/>
    </source>
</evidence>
<organism evidence="2 3">
    <name type="scientific">Ophiobolus disseminans</name>
    <dbReference type="NCBI Taxonomy" id="1469910"/>
    <lineage>
        <taxon>Eukaryota</taxon>
        <taxon>Fungi</taxon>
        <taxon>Dikarya</taxon>
        <taxon>Ascomycota</taxon>
        <taxon>Pezizomycotina</taxon>
        <taxon>Dothideomycetes</taxon>
        <taxon>Pleosporomycetidae</taxon>
        <taxon>Pleosporales</taxon>
        <taxon>Pleosporineae</taxon>
        <taxon>Phaeosphaeriaceae</taxon>
        <taxon>Ophiobolus</taxon>
    </lineage>
</organism>
<dbReference type="AlphaFoldDB" id="A0A6A6ZN40"/>